<feature type="region of interest" description="Disordered" evidence="1">
    <location>
        <begin position="256"/>
        <end position="295"/>
    </location>
</feature>
<dbReference type="SMART" id="SM00567">
    <property type="entry name" value="EZ_HEAT"/>
    <property type="match status" value="4"/>
</dbReference>
<reference evidence="3 4" key="1">
    <citation type="submission" date="2023-03" db="EMBL/GenBank/DDBJ databases">
        <title>Paludisphaera mucosa sp. nov. a novel planctomycete from northern fen.</title>
        <authorList>
            <person name="Ivanova A."/>
        </authorList>
    </citation>
    <scope>NUCLEOTIDE SEQUENCE [LARGE SCALE GENOMIC DNA]</scope>
    <source>
        <strain evidence="3 4">Pla2</strain>
    </source>
</reference>
<keyword evidence="4" id="KW-1185">Reference proteome</keyword>
<dbReference type="InterPro" id="IPR004155">
    <property type="entry name" value="PBS_lyase_HEAT"/>
</dbReference>
<feature type="region of interest" description="Disordered" evidence="1">
    <location>
        <begin position="41"/>
        <end position="102"/>
    </location>
</feature>
<feature type="transmembrane region" description="Helical" evidence="2">
    <location>
        <begin position="198"/>
        <end position="217"/>
    </location>
</feature>
<gene>
    <name evidence="3" type="ORF">PZE19_28905</name>
</gene>
<dbReference type="RefSeq" id="WP_277864074.1">
    <property type="nucleotide sequence ID" value="NZ_JARRAG010000002.1"/>
</dbReference>
<dbReference type="Gene3D" id="1.25.10.10">
    <property type="entry name" value="Leucine-rich Repeat Variant"/>
    <property type="match status" value="1"/>
</dbReference>
<evidence type="ECO:0000313" key="3">
    <source>
        <dbReference type="EMBL" id="MDG3007802.1"/>
    </source>
</evidence>
<dbReference type="InterPro" id="IPR011989">
    <property type="entry name" value="ARM-like"/>
</dbReference>
<organism evidence="3 4">
    <name type="scientific">Paludisphaera mucosa</name>
    <dbReference type="NCBI Taxonomy" id="3030827"/>
    <lineage>
        <taxon>Bacteria</taxon>
        <taxon>Pseudomonadati</taxon>
        <taxon>Planctomycetota</taxon>
        <taxon>Planctomycetia</taxon>
        <taxon>Isosphaerales</taxon>
        <taxon>Isosphaeraceae</taxon>
        <taxon>Paludisphaera</taxon>
    </lineage>
</organism>
<evidence type="ECO:0000256" key="2">
    <source>
        <dbReference type="SAM" id="Phobius"/>
    </source>
</evidence>
<dbReference type="EMBL" id="JARRAG010000002">
    <property type="protein sequence ID" value="MDG3007802.1"/>
    <property type="molecule type" value="Genomic_DNA"/>
</dbReference>
<dbReference type="Pfam" id="PF13646">
    <property type="entry name" value="HEAT_2"/>
    <property type="match status" value="2"/>
</dbReference>
<keyword evidence="2" id="KW-0812">Transmembrane</keyword>
<accession>A0ABT6FJS7</accession>
<dbReference type="SUPFAM" id="SSF48371">
    <property type="entry name" value="ARM repeat"/>
    <property type="match status" value="1"/>
</dbReference>
<sequence length="480" mass="49809">MAITFSCASCGKRYSVDDALAGRRVRCKACAQTTTVPQAPLATARDADAPPPAGWYDDDDISSRLKSRPHAGPPAPSEVDDAPRAPRRAGVRPTRSRPAGPSTSELPILVKVGLGLIGVLVAFSCLSVMYYGLKQGHPEIVPLAGGMLLLVAFAGLAVVCNLKLLFRGYREGYGGIPWYIPFRRLIWISRNLKETGPLVAGNLAGLAGAAASVVFIIPAGGPNQARRAGPPGFAAAVAPAPGPAFEADFPAPAATPGDFAVADPGPAPAPGGDEGPKDPTSKALAGLTSSDAGARKRAAGELVRLAPEDGRRDEVQRALRPLLDDPDGFFVLDVARAMAAWATPETVPALIAKTRDERFGVRWEVIKILGELGDPRAAEAVAARLKEDGIAAAPALRKLGAGAEGALVELLKSPDPDLRREACNVLKDVGGSDTLDFMKTARPDPDPLVRMTAQQAMQAVAARVGTSATPSRGPGAGPRP</sequence>
<keyword evidence="2" id="KW-0472">Membrane</keyword>
<evidence type="ECO:0000256" key="1">
    <source>
        <dbReference type="SAM" id="MobiDB-lite"/>
    </source>
</evidence>
<feature type="region of interest" description="Disordered" evidence="1">
    <location>
        <begin position="461"/>
        <end position="480"/>
    </location>
</feature>
<name>A0ABT6FJS7_9BACT</name>
<comment type="caution">
    <text evidence="3">The sequence shown here is derived from an EMBL/GenBank/DDBJ whole genome shotgun (WGS) entry which is preliminary data.</text>
</comment>
<proteinExistence type="predicted"/>
<dbReference type="Proteomes" id="UP001216907">
    <property type="component" value="Unassembled WGS sequence"/>
</dbReference>
<evidence type="ECO:0000313" key="4">
    <source>
        <dbReference type="Proteomes" id="UP001216907"/>
    </source>
</evidence>
<protein>
    <submittedName>
        <fullName evidence="3">HEAT repeat domain-containing protein</fullName>
    </submittedName>
</protein>
<feature type="transmembrane region" description="Helical" evidence="2">
    <location>
        <begin position="108"/>
        <end position="131"/>
    </location>
</feature>
<dbReference type="InterPro" id="IPR016024">
    <property type="entry name" value="ARM-type_fold"/>
</dbReference>
<keyword evidence="2" id="KW-1133">Transmembrane helix</keyword>
<feature type="transmembrane region" description="Helical" evidence="2">
    <location>
        <begin position="143"/>
        <end position="166"/>
    </location>
</feature>